<comment type="catalytic activity">
    <reaction evidence="8">
        <text>Couples ATP hydrolysis with the unwinding of duplex DNA by translocating in the 3'-5' direction.</text>
        <dbReference type="EC" id="5.6.2.4"/>
    </reaction>
</comment>
<dbReference type="EMBL" id="CP046640">
    <property type="protein sequence ID" value="QTL97550.1"/>
    <property type="molecule type" value="Genomic_DNA"/>
</dbReference>
<reference evidence="14" key="1">
    <citation type="submission" date="2019-12" db="EMBL/GenBank/DDBJ databases">
        <authorList>
            <person name="zhang j."/>
            <person name="sun C.M."/>
        </authorList>
    </citation>
    <scope>NUCLEOTIDE SEQUENCE</scope>
    <source>
        <strain evidence="14">NS-1</strain>
    </source>
</reference>
<dbReference type="PANTHER" id="PTHR11070:SF2">
    <property type="entry name" value="ATP-DEPENDENT DNA HELICASE SRS2"/>
    <property type="match status" value="1"/>
</dbReference>
<feature type="domain" description="UvrD-like helicase ATP-binding" evidence="12">
    <location>
        <begin position="2"/>
        <end position="314"/>
    </location>
</feature>
<evidence type="ECO:0000313" key="15">
    <source>
        <dbReference type="Proteomes" id="UP000665020"/>
    </source>
</evidence>
<dbReference type="SUPFAM" id="SSF52540">
    <property type="entry name" value="P-loop containing nucleoside triphosphate hydrolases"/>
    <property type="match status" value="1"/>
</dbReference>
<evidence type="ECO:0000256" key="11">
    <source>
        <dbReference type="PROSITE-ProRule" id="PRU00560"/>
    </source>
</evidence>
<gene>
    <name evidence="14" type="ORF">GM661_05920</name>
</gene>
<evidence type="ECO:0000256" key="3">
    <source>
        <dbReference type="ARBA" id="ARBA00022801"/>
    </source>
</evidence>
<keyword evidence="15" id="KW-1185">Reference proteome</keyword>
<feature type="domain" description="UvrD-like helicase C-terminal" evidence="13">
    <location>
        <begin position="315"/>
        <end position="616"/>
    </location>
</feature>
<evidence type="ECO:0000256" key="2">
    <source>
        <dbReference type="ARBA" id="ARBA00022741"/>
    </source>
</evidence>
<feature type="binding site" evidence="11">
    <location>
        <begin position="23"/>
        <end position="30"/>
    </location>
    <ligand>
        <name>ATP</name>
        <dbReference type="ChEBI" id="CHEBI:30616"/>
    </ligand>
</feature>
<dbReference type="AlphaFoldDB" id="A0A8A7K8L8"/>
<dbReference type="InterPro" id="IPR013986">
    <property type="entry name" value="DExx_box_DNA_helicase_dom_sf"/>
</dbReference>
<dbReference type="KEGG" id="ifn:GM661_05920"/>
<organism evidence="14 15">
    <name type="scientific">Iocasia fonsfrigidae</name>
    <dbReference type="NCBI Taxonomy" id="2682810"/>
    <lineage>
        <taxon>Bacteria</taxon>
        <taxon>Bacillati</taxon>
        <taxon>Bacillota</taxon>
        <taxon>Clostridia</taxon>
        <taxon>Halanaerobiales</taxon>
        <taxon>Halanaerobiaceae</taxon>
        <taxon>Iocasia</taxon>
    </lineage>
</organism>
<dbReference type="InterPro" id="IPR000212">
    <property type="entry name" value="DNA_helicase_UvrD/REP"/>
</dbReference>
<dbReference type="InterPro" id="IPR014017">
    <property type="entry name" value="DNA_helicase_UvrD-like_C"/>
</dbReference>
<accession>A0A8A7K8L8</accession>
<dbReference type="Proteomes" id="UP000665020">
    <property type="component" value="Chromosome"/>
</dbReference>
<evidence type="ECO:0000259" key="12">
    <source>
        <dbReference type="PROSITE" id="PS51198"/>
    </source>
</evidence>
<evidence type="ECO:0000256" key="5">
    <source>
        <dbReference type="ARBA" id="ARBA00022840"/>
    </source>
</evidence>
<keyword evidence="5 11" id="KW-0067">ATP-binding</keyword>
<evidence type="ECO:0000256" key="4">
    <source>
        <dbReference type="ARBA" id="ARBA00022806"/>
    </source>
</evidence>
<keyword evidence="7" id="KW-0413">Isomerase</keyword>
<dbReference type="GO" id="GO:0003677">
    <property type="term" value="F:DNA binding"/>
    <property type="evidence" value="ECO:0007669"/>
    <property type="project" value="UniProtKB-KW"/>
</dbReference>
<dbReference type="InterPro" id="IPR014016">
    <property type="entry name" value="UvrD-like_ATP-bd"/>
</dbReference>
<keyword evidence="4 11" id="KW-0347">Helicase</keyword>
<dbReference type="Gene3D" id="3.40.50.300">
    <property type="entry name" value="P-loop containing nucleotide triphosphate hydrolases"/>
    <property type="match status" value="3"/>
</dbReference>
<dbReference type="GO" id="GO:0005524">
    <property type="term" value="F:ATP binding"/>
    <property type="evidence" value="ECO:0007669"/>
    <property type="project" value="UniProtKB-UniRule"/>
</dbReference>
<proteinExistence type="inferred from homology"/>
<dbReference type="Gene3D" id="1.10.10.160">
    <property type="match status" value="1"/>
</dbReference>
<evidence type="ECO:0000256" key="8">
    <source>
        <dbReference type="ARBA" id="ARBA00034617"/>
    </source>
</evidence>
<dbReference type="RefSeq" id="WP_230869183.1">
    <property type="nucleotide sequence ID" value="NZ_CP046640.1"/>
</dbReference>
<evidence type="ECO:0000313" key="14">
    <source>
        <dbReference type="EMBL" id="QTL97550.1"/>
    </source>
</evidence>
<evidence type="ECO:0000256" key="10">
    <source>
        <dbReference type="ARBA" id="ARBA00048988"/>
    </source>
</evidence>
<evidence type="ECO:0000256" key="1">
    <source>
        <dbReference type="ARBA" id="ARBA00009922"/>
    </source>
</evidence>
<evidence type="ECO:0000256" key="7">
    <source>
        <dbReference type="ARBA" id="ARBA00023235"/>
    </source>
</evidence>
<dbReference type="InterPro" id="IPR027417">
    <property type="entry name" value="P-loop_NTPase"/>
</dbReference>
<evidence type="ECO:0000256" key="9">
    <source>
        <dbReference type="ARBA" id="ARBA00034808"/>
    </source>
</evidence>
<keyword evidence="3 11" id="KW-0378">Hydrolase</keyword>
<dbReference type="GO" id="GO:0043138">
    <property type="term" value="F:3'-5' DNA helicase activity"/>
    <property type="evidence" value="ECO:0007669"/>
    <property type="project" value="UniProtKB-EC"/>
</dbReference>
<dbReference type="Pfam" id="PF00580">
    <property type="entry name" value="UvrD-helicase"/>
    <property type="match status" value="1"/>
</dbReference>
<evidence type="ECO:0000259" key="13">
    <source>
        <dbReference type="PROSITE" id="PS51217"/>
    </source>
</evidence>
<dbReference type="GO" id="GO:0000725">
    <property type="term" value="P:recombinational repair"/>
    <property type="evidence" value="ECO:0007669"/>
    <property type="project" value="TreeGrafter"/>
</dbReference>
<dbReference type="EC" id="5.6.2.4" evidence="9"/>
<dbReference type="PANTHER" id="PTHR11070">
    <property type="entry name" value="UVRD / RECB / PCRA DNA HELICASE FAMILY MEMBER"/>
    <property type="match status" value="1"/>
</dbReference>
<evidence type="ECO:0000256" key="6">
    <source>
        <dbReference type="ARBA" id="ARBA00023125"/>
    </source>
</evidence>
<sequence>MIKLRSGQIEVADFRQGYMAVPAVPGAGKTTVLAYLAANLIEEGWTGKGKILIVTYMNSAVSNFRAKIGDYLAERGLSRNRGYEVRTLHSLALNILKEKPEFLLINDQFNIIEPALRGRLIKQLIEEWIRDNSRTFLKYFDYDPNSRGYQMAVKRWKEDHFPALIKAMIGQFKLHGLNRDQVSELRRNYRQNTYLDWAFSIYINYDRIMHQQGLLDFDDLAMQALHLLEKDQQLLARMQEKYSYVFEDEAQDSNLLLGKILSLLAGKKGNLVRVGDSNQAIMGTFTNADPQIFRNFTARKDVAKRSILYSSRSSQEIIKLANYLVKWTVNDHPQQECREALEEKYIYPVAADDPYPNPQTDGYTIVSKVFNTSRDEMKNVTRLAARHVQENPEKTVAILVPANYIMEGIIEELEEQGVKYESLNEPLQEKLKTIEDFKRVLYYLAEPNRQKVLIEILKEVLLIDYLEEGKDLDFLDQLFEKYTVEEIVYPIGGSVRFQEYARGIVSGEMLAELVKALNQLRLWIDASVELPPDELVLLIAEQLRLKEEELAVAQNIALQIKAELESNPHWKLHEIADELPRLEDSFRQFARKIYERKGYEPQAGVITITTFHKSKGLEWDTVYITYLTNDNFPSSVEDKFRSEYYYLEDDYSNPVANAKASLENLIYDRKTVDPQQEANIEFIKERLRLLYVAITRAKKNLLLTAHREIIYDNGDSKQVKPARPFLVLSNFIDKEREDYAQH</sequence>
<dbReference type="PROSITE" id="PS51217">
    <property type="entry name" value="UVRD_HELICASE_CTER"/>
    <property type="match status" value="1"/>
</dbReference>
<keyword evidence="2 11" id="KW-0547">Nucleotide-binding</keyword>
<name>A0A8A7K8L8_9FIRM</name>
<dbReference type="GO" id="GO:0016787">
    <property type="term" value="F:hydrolase activity"/>
    <property type="evidence" value="ECO:0007669"/>
    <property type="project" value="UniProtKB-UniRule"/>
</dbReference>
<comment type="similarity">
    <text evidence="1">Belongs to the helicase family. UvrD subfamily.</text>
</comment>
<protein>
    <recommendedName>
        <fullName evidence="9">DNA 3'-5' helicase</fullName>
        <ecNumber evidence="9">5.6.2.4</ecNumber>
    </recommendedName>
</protein>
<keyword evidence="6" id="KW-0238">DNA-binding</keyword>
<dbReference type="PROSITE" id="PS51198">
    <property type="entry name" value="UVRD_HELICASE_ATP_BIND"/>
    <property type="match status" value="1"/>
</dbReference>
<dbReference type="Pfam" id="PF13361">
    <property type="entry name" value="UvrD_C"/>
    <property type="match status" value="2"/>
</dbReference>
<comment type="catalytic activity">
    <reaction evidence="10">
        <text>ATP + H2O = ADP + phosphate + H(+)</text>
        <dbReference type="Rhea" id="RHEA:13065"/>
        <dbReference type="ChEBI" id="CHEBI:15377"/>
        <dbReference type="ChEBI" id="CHEBI:15378"/>
        <dbReference type="ChEBI" id="CHEBI:30616"/>
        <dbReference type="ChEBI" id="CHEBI:43474"/>
        <dbReference type="ChEBI" id="CHEBI:456216"/>
        <dbReference type="EC" id="5.6.2.4"/>
    </reaction>
</comment>